<organism evidence="11 12">
    <name type="scientific">Paracoccus jeotgali</name>
    <dbReference type="NCBI Taxonomy" id="2065379"/>
    <lineage>
        <taxon>Bacteria</taxon>
        <taxon>Pseudomonadati</taxon>
        <taxon>Pseudomonadota</taxon>
        <taxon>Alphaproteobacteria</taxon>
        <taxon>Rhodobacterales</taxon>
        <taxon>Paracoccaceae</taxon>
        <taxon>Paracoccus</taxon>
    </lineage>
</organism>
<evidence type="ECO:0000256" key="6">
    <source>
        <dbReference type="ARBA" id="ARBA00022989"/>
    </source>
</evidence>
<evidence type="ECO:0000256" key="9">
    <source>
        <dbReference type="RuleBase" id="RU369079"/>
    </source>
</evidence>
<evidence type="ECO:0000256" key="3">
    <source>
        <dbReference type="ARBA" id="ARBA00022475"/>
    </source>
</evidence>
<keyword evidence="7 9" id="KW-0472">Membrane</keyword>
<evidence type="ECO:0000256" key="2">
    <source>
        <dbReference type="ARBA" id="ARBA00022448"/>
    </source>
</evidence>
<sequence>MRQIRQLSTALTASSHALARLELWLCQILIVAFSTLLLVNVTMRYTVSAPIYFAEELAVYILIWMAFLAIAATIARQEMIALTFVADLASRRLRRGLHILVDLIVLGMVVALAWVSWRWLQSPAMQFEQALTLGMVKRPFYAIVPIFFSLATLHTAANLLRHLTPPTPEDRPPVHATLERAP</sequence>
<dbReference type="InterPro" id="IPR055348">
    <property type="entry name" value="DctQ"/>
</dbReference>
<comment type="subcellular location">
    <subcellularLocation>
        <location evidence="1 9">Cell inner membrane</location>
        <topology evidence="1 9">Multi-pass membrane protein</topology>
    </subcellularLocation>
</comment>
<feature type="transmembrane region" description="Helical" evidence="9">
    <location>
        <begin position="57"/>
        <end position="75"/>
    </location>
</feature>
<protein>
    <recommendedName>
        <fullName evidence="9">TRAP transporter small permease protein</fullName>
    </recommendedName>
</protein>
<dbReference type="PANTHER" id="PTHR35011">
    <property type="entry name" value="2,3-DIKETO-L-GULONATE TRAP TRANSPORTER SMALL PERMEASE PROTEIN YIAM"/>
    <property type="match status" value="1"/>
</dbReference>
<dbReference type="GO" id="GO:0022857">
    <property type="term" value="F:transmembrane transporter activity"/>
    <property type="evidence" value="ECO:0007669"/>
    <property type="project" value="UniProtKB-UniRule"/>
</dbReference>
<dbReference type="PANTHER" id="PTHR35011:SF2">
    <property type="entry name" value="2,3-DIKETO-L-GULONATE TRAP TRANSPORTER SMALL PERMEASE PROTEIN YIAM"/>
    <property type="match status" value="1"/>
</dbReference>
<reference evidence="12" key="1">
    <citation type="submission" date="2017-12" db="EMBL/GenBank/DDBJ databases">
        <title>Genomic analysis of Paracoccus sp. CBA4604.</title>
        <authorList>
            <person name="Roh S.W."/>
            <person name="Kim J.Y."/>
            <person name="Kim J.S."/>
        </authorList>
    </citation>
    <scope>NUCLEOTIDE SEQUENCE [LARGE SCALE GENOMIC DNA]</scope>
    <source>
        <strain evidence="12">CBA4604</strain>
    </source>
</reference>
<comment type="subunit">
    <text evidence="9">The complex comprises the extracytoplasmic solute receptor protein and the two transmembrane proteins.</text>
</comment>
<dbReference type="Proteomes" id="UP000234882">
    <property type="component" value="Chromosome"/>
</dbReference>
<keyword evidence="2 9" id="KW-0813">Transport</keyword>
<evidence type="ECO:0000313" key="12">
    <source>
        <dbReference type="Proteomes" id="UP000234882"/>
    </source>
</evidence>
<keyword evidence="5 9" id="KW-0812">Transmembrane</keyword>
<gene>
    <name evidence="11" type="ORF">CYR75_13440</name>
</gene>
<dbReference type="OrthoDB" id="7847241at2"/>
<feature type="transmembrane region" description="Helical" evidence="9">
    <location>
        <begin position="96"/>
        <end position="120"/>
    </location>
</feature>
<evidence type="ECO:0000256" key="1">
    <source>
        <dbReference type="ARBA" id="ARBA00004429"/>
    </source>
</evidence>
<evidence type="ECO:0000256" key="7">
    <source>
        <dbReference type="ARBA" id="ARBA00023136"/>
    </source>
</evidence>
<keyword evidence="3" id="KW-1003">Cell membrane</keyword>
<evidence type="ECO:0000259" key="10">
    <source>
        <dbReference type="Pfam" id="PF04290"/>
    </source>
</evidence>
<dbReference type="GO" id="GO:0015740">
    <property type="term" value="P:C4-dicarboxylate transport"/>
    <property type="evidence" value="ECO:0007669"/>
    <property type="project" value="TreeGrafter"/>
</dbReference>
<feature type="domain" description="Tripartite ATP-independent periplasmic transporters DctQ component" evidence="10">
    <location>
        <begin position="36"/>
        <end position="163"/>
    </location>
</feature>
<dbReference type="Pfam" id="PF04290">
    <property type="entry name" value="DctQ"/>
    <property type="match status" value="1"/>
</dbReference>
<evidence type="ECO:0000256" key="4">
    <source>
        <dbReference type="ARBA" id="ARBA00022519"/>
    </source>
</evidence>
<name>A0A2K9MI58_9RHOB</name>
<dbReference type="InterPro" id="IPR007387">
    <property type="entry name" value="TRAP_DctQ"/>
</dbReference>
<dbReference type="AlphaFoldDB" id="A0A2K9MI58"/>
<comment type="function">
    <text evidence="9">Part of the tripartite ATP-independent periplasmic (TRAP) transport system.</text>
</comment>
<evidence type="ECO:0000256" key="8">
    <source>
        <dbReference type="ARBA" id="ARBA00038436"/>
    </source>
</evidence>
<dbReference type="KEGG" id="paru:CYR75_13440"/>
<dbReference type="EMBL" id="CP025583">
    <property type="protein sequence ID" value="AUM75162.1"/>
    <property type="molecule type" value="Genomic_DNA"/>
</dbReference>
<dbReference type="RefSeq" id="WP_101500507.1">
    <property type="nucleotide sequence ID" value="NZ_CP025583.1"/>
</dbReference>
<feature type="transmembrane region" description="Helical" evidence="9">
    <location>
        <begin position="140"/>
        <end position="160"/>
    </location>
</feature>
<evidence type="ECO:0000313" key="11">
    <source>
        <dbReference type="EMBL" id="AUM75162.1"/>
    </source>
</evidence>
<keyword evidence="4 9" id="KW-0997">Cell inner membrane</keyword>
<keyword evidence="6 9" id="KW-1133">Transmembrane helix</keyword>
<feature type="transmembrane region" description="Helical" evidence="9">
    <location>
        <begin position="21"/>
        <end position="45"/>
    </location>
</feature>
<proteinExistence type="inferred from homology"/>
<keyword evidence="12" id="KW-1185">Reference proteome</keyword>
<evidence type="ECO:0000256" key="5">
    <source>
        <dbReference type="ARBA" id="ARBA00022692"/>
    </source>
</evidence>
<accession>A0A2K9MI58</accession>
<dbReference type="GO" id="GO:0005886">
    <property type="term" value="C:plasma membrane"/>
    <property type="evidence" value="ECO:0007669"/>
    <property type="project" value="UniProtKB-SubCell"/>
</dbReference>
<comment type="similarity">
    <text evidence="8 9">Belongs to the TRAP transporter small permease family.</text>
</comment>